<name>A0A101JGX5_CHLLI</name>
<dbReference type="GO" id="GO:0060003">
    <property type="term" value="P:copper ion export"/>
    <property type="evidence" value="ECO:0007669"/>
    <property type="project" value="UniProtKB-ARBA"/>
</dbReference>
<dbReference type="PROSITE" id="PS01047">
    <property type="entry name" value="HMA_1"/>
    <property type="match status" value="1"/>
</dbReference>
<dbReference type="PANTHER" id="PTHR43520">
    <property type="entry name" value="ATP7, ISOFORM B"/>
    <property type="match status" value="1"/>
</dbReference>
<keyword evidence="8" id="KW-1278">Translocase</keyword>
<dbReference type="PANTHER" id="PTHR43520:SF8">
    <property type="entry name" value="P-TYPE CU(+) TRANSPORTER"/>
    <property type="match status" value="1"/>
</dbReference>
<dbReference type="InterPro" id="IPR036412">
    <property type="entry name" value="HAD-like_sf"/>
</dbReference>
<keyword evidence="7 11" id="KW-0067">ATP-binding</keyword>
<feature type="transmembrane region" description="Helical" evidence="11">
    <location>
        <begin position="107"/>
        <end position="131"/>
    </location>
</feature>
<evidence type="ECO:0000256" key="6">
    <source>
        <dbReference type="ARBA" id="ARBA00022741"/>
    </source>
</evidence>
<dbReference type="InterPro" id="IPR008250">
    <property type="entry name" value="ATPase_P-typ_transduc_dom_A_sf"/>
</dbReference>
<dbReference type="OrthoDB" id="9770315at2"/>
<dbReference type="InterPro" id="IPR044492">
    <property type="entry name" value="P_typ_ATPase_HD_dom"/>
</dbReference>
<dbReference type="Pfam" id="PF00122">
    <property type="entry name" value="E1-E2_ATPase"/>
    <property type="match status" value="1"/>
</dbReference>
<dbReference type="SUPFAM" id="SSF56784">
    <property type="entry name" value="HAD-like"/>
    <property type="match status" value="1"/>
</dbReference>
<dbReference type="InterPro" id="IPR023299">
    <property type="entry name" value="ATPase_P-typ_cyto_dom_N"/>
</dbReference>
<dbReference type="GO" id="GO:0016887">
    <property type="term" value="F:ATP hydrolysis activity"/>
    <property type="evidence" value="ECO:0007669"/>
    <property type="project" value="InterPro"/>
</dbReference>
<dbReference type="GO" id="GO:0055070">
    <property type="term" value="P:copper ion homeostasis"/>
    <property type="evidence" value="ECO:0007669"/>
    <property type="project" value="TreeGrafter"/>
</dbReference>
<dbReference type="SUPFAM" id="SSF81665">
    <property type="entry name" value="Calcium ATPase, transmembrane domain M"/>
    <property type="match status" value="1"/>
</dbReference>
<evidence type="ECO:0000256" key="3">
    <source>
        <dbReference type="ARBA" id="ARBA00022475"/>
    </source>
</evidence>
<evidence type="ECO:0000256" key="7">
    <source>
        <dbReference type="ARBA" id="ARBA00022840"/>
    </source>
</evidence>
<evidence type="ECO:0000256" key="10">
    <source>
        <dbReference type="ARBA" id="ARBA00023136"/>
    </source>
</evidence>
<proteinExistence type="inferred from homology"/>
<reference evidence="13 14" key="1">
    <citation type="submission" date="2015-10" db="EMBL/GenBank/DDBJ databases">
        <title>Draft Genome Sequence of Chlorobium limicola strain Frasassi Growing under Artificial Lighting in the Frasassi Cave System.</title>
        <authorList>
            <person name="Mansor M."/>
            <person name="Macalady J."/>
        </authorList>
    </citation>
    <scope>NUCLEOTIDE SEQUENCE [LARGE SCALE GENOMIC DNA]</scope>
    <source>
        <strain evidence="13 14">Frasassi</strain>
    </source>
</reference>
<dbReference type="PRINTS" id="PR00119">
    <property type="entry name" value="CATATPASE"/>
</dbReference>
<dbReference type="PROSITE" id="PS50846">
    <property type="entry name" value="HMA_2"/>
    <property type="match status" value="1"/>
</dbReference>
<dbReference type="InterPro" id="IPR017969">
    <property type="entry name" value="Heavy-metal-associated_CS"/>
</dbReference>
<dbReference type="InterPro" id="IPR018303">
    <property type="entry name" value="ATPase_P-typ_P_site"/>
</dbReference>
<evidence type="ECO:0000259" key="12">
    <source>
        <dbReference type="PROSITE" id="PS50846"/>
    </source>
</evidence>
<dbReference type="Gene3D" id="2.70.150.10">
    <property type="entry name" value="Calcium-transporting ATPase, cytoplasmic transduction domain A"/>
    <property type="match status" value="1"/>
</dbReference>
<dbReference type="FunFam" id="2.70.150.10:FF:000020">
    <property type="entry name" value="Copper-exporting P-type ATPase A"/>
    <property type="match status" value="1"/>
</dbReference>
<feature type="transmembrane region" description="Helical" evidence="11">
    <location>
        <begin position="396"/>
        <end position="429"/>
    </location>
</feature>
<dbReference type="EMBL" id="LMBR01000154">
    <property type="protein sequence ID" value="KUL26582.1"/>
    <property type="molecule type" value="Genomic_DNA"/>
</dbReference>
<dbReference type="InterPro" id="IPR059000">
    <property type="entry name" value="ATPase_P-type_domA"/>
</dbReference>
<dbReference type="SFLD" id="SFLDG00002">
    <property type="entry name" value="C1.7:_P-type_atpase_like"/>
    <property type="match status" value="1"/>
</dbReference>
<dbReference type="FunFam" id="3.30.70.100:FF:000001">
    <property type="entry name" value="ATPase copper transporting beta"/>
    <property type="match status" value="1"/>
</dbReference>
<evidence type="ECO:0000313" key="13">
    <source>
        <dbReference type="EMBL" id="KUL26582.1"/>
    </source>
</evidence>
<dbReference type="NCBIfam" id="TIGR01511">
    <property type="entry name" value="ATPase-IB1_Cu"/>
    <property type="match status" value="1"/>
</dbReference>
<dbReference type="InterPro" id="IPR023214">
    <property type="entry name" value="HAD_sf"/>
</dbReference>
<keyword evidence="14" id="KW-1185">Reference proteome</keyword>
<feature type="transmembrane region" description="Helical" evidence="11">
    <location>
        <begin position="212"/>
        <end position="230"/>
    </location>
</feature>
<organism evidence="13 14">
    <name type="scientific">Chlorobium limicola</name>
    <dbReference type="NCBI Taxonomy" id="1092"/>
    <lineage>
        <taxon>Bacteria</taxon>
        <taxon>Pseudomonadati</taxon>
        <taxon>Chlorobiota</taxon>
        <taxon>Chlorobiia</taxon>
        <taxon>Chlorobiales</taxon>
        <taxon>Chlorobiaceae</taxon>
        <taxon>Chlorobium/Pelodictyon group</taxon>
        <taxon>Chlorobium</taxon>
    </lineage>
</organism>
<dbReference type="SFLD" id="SFLDF00027">
    <property type="entry name" value="p-type_atpase"/>
    <property type="match status" value="1"/>
</dbReference>
<accession>A0A101JGX5</accession>
<sequence length="762" mass="80803">MNEKTYHVRGMHCASCAAIITKKLSAASGIDKVDVNLATEEAKVSFRDRGLTDSEINAIVGKFGYELSSEEDRVSGTGDISSEKKGRNTGTTAFAEKQEQLKQQRRLVSFSLPVAMAVFFLMMWDIASTVFHSMPHMPLSMEVFNGITMILAAIFIFKIGRPFLDGIMLFIRYGAANMDTLIGIGTLSAFTYSSLITIFPSFREMLSLPSHTYFDVSIVVIGFVHLGKYLEARSRLKTGEAIGKLVGLQAKSALLVRKGEEIEIPVEEVRKGNLLLVKPGAVIPVDGIIANGSSSIDESMVTGEPLPVDRKEGDPVIGGTINRQGSFTFTALKVGSDTLLARIISMVEEAQGSKAPIQNIADRIASIFVPAVLVIASLTLIAWLTVGTAFLGFPAALSYGIMGFTGVLVIACPCALGLATPTAIIVGIGKGAEYGMLIRNAESLERLSSVDTVVFDKTGTITIGLPEVTDTGSLDGNSSPDELLMLAAAVERYSEHPLAGAIVKAARSREATLPEITGFEAMEGIGVRANIGELPVTVRKPGAEENGLPVIQALLRQGKTVIIVEKGNRTSGFIALSDTIRDGAKEAVGELRKKGIRIIMLTGDNPASAGYIAAQAGIEEVIAGVLPVEKAEKIAALQKEGRTVAMAGDGINDAPALARADVGIAMATGTDIAMESAGITLLKGDIRKISQAITLSKSTMRVIRQNLFWAFIYNIIGIPLAAGALFPPFGIFLNPVFSGIAMAGSSVSVVSNSLRLKAKKLH</sequence>
<dbReference type="SFLD" id="SFLDS00003">
    <property type="entry name" value="Haloacid_Dehalogenase"/>
    <property type="match status" value="1"/>
</dbReference>
<evidence type="ECO:0000256" key="8">
    <source>
        <dbReference type="ARBA" id="ARBA00022967"/>
    </source>
</evidence>
<comment type="similarity">
    <text evidence="2 11">Belongs to the cation transport ATPase (P-type) (TC 3.A.3) family. Type IB subfamily.</text>
</comment>
<evidence type="ECO:0000256" key="5">
    <source>
        <dbReference type="ARBA" id="ARBA00022723"/>
    </source>
</evidence>
<dbReference type="InterPro" id="IPR027256">
    <property type="entry name" value="P-typ_ATPase_IB"/>
</dbReference>
<dbReference type="CDD" id="cd02094">
    <property type="entry name" value="P-type_ATPase_Cu-like"/>
    <property type="match status" value="1"/>
</dbReference>
<dbReference type="RefSeq" id="WP_059139124.1">
    <property type="nucleotide sequence ID" value="NZ_LMBR01000154.1"/>
</dbReference>
<feature type="transmembrane region" description="Helical" evidence="11">
    <location>
        <begin position="181"/>
        <end position="200"/>
    </location>
</feature>
<keyword evidence="9 11" id="KW-1133">Transmembrane helix</keyword>
<dbReference type="SUPFAM" id="SSF81653">
    <property type="entry name" value="Calcium ATPase, transduction domain A"/>
    <property type="match status" value="1"/>
</dbReference>
<dbReference type="InterPro" id="IPR001757">
    <property type="entry name" value="P_typ_ATPase"/>
</dbReference>
<evidence type="ECO:0000256" key="2">
    <source>
        <dbReference type="ARBA" id="ARBA00006024"/>
    </source>
</evidence>
<keyword evidence="10 11" id="KW-0472">Membrane</keyword>
<dbReference type="GO" id="GO:0005886">
    <property type="term" value="C:plasma membrane"/>
    <property type="evidence" value="ECO:0007669"/>
    <property type="project" value="UniProtKB-SubCell"/>
</dbReference>
<dbReference type="GO" id="GO:0005524">
    <property type="term" value="F:ATP binding"/>
    <property type="evidence" value="ECO:0007669"/>
    <property type="project" value="UniProtKB-UniRule"/>
</dbReference>
<gene>
    <name evidence="13" type="ORF">ASB62_06410</name>
</gene>
<dbReference type="Gene3D" id="3.40.1110.10">
    <property type="entry name" value="Calcium-transporting ATPase, cytoplasmic domain N"/>
    <property type="match status" value="1"/>
</dbReference>
<feature type="transmembrane region" description="Helical" evidence="11">
    <location>
        <begin position="732"/>
        <end position="754"/>
    </location>
</feature>
<keyword evidence="4 11" id="KW-0812">Transmembrane</keyword>
<dbReference type="GO" id="GO:0043682">
    <property type="term" value="F:P-type divalent copper transporter activity"/>
    <property type="evidence" value="ECO:0007669"/>
    <property type="project" value="TreeGrafter"/>
</dbReference>
<comment type="subcellular location">
    <subcellularLocation>
        <location evidence="1">Cell membrane</location>
        <topology evidence="1">Multi-pass membrane protein</topology>
    </subcellularLocation>
</comment>
<dbReference type="InterPro" id="IPR006121">
    <property type="entry name" value="HMA_dom"/>
</dbReference>
<evidence type="ECO:0000256" key="9">
    <source>
        <dbReference type="ARBA" id="ARBA00022989"/>
    </source>
</evidence>
<dbReference type="GO" id="GO:0005507">
    <property type="term" value="F:copper ion binding"/>
    <property type="evidence" value="ECO:0007669"/>
    <property type="project" value="TreeGrafter"/>
</dbReference>
<dbReference type="Proteomes" id="UP000053937">
    <property type="component" value="Unassembled WGS sequence"/>
</dbReference>
<dbReference type="SUPFAM" id="SSF55008">
    <property type="entry name" value="HMA, heavy metal-associated domain"/>
    <property type="match status" value="1"/>
</dbReference>
<protein>
    <submittedName>
        <fullName evidence="13">ATPase</fullName>
    </submittedName>
</protein>
<feature type="transmembrane region" description="Helical" evidence="11">
    <location>
        <begin position="364"/>
        <end position="384"/>
    </location>
</feature>
<evidence type="ECO:0000256" key="11">
    <source>
        <dbReference type="RuleBase" id="RU362081"/>
    </source>
</evidence>
<keyword evidence="5 11" id="KW-0479">Metal-binding</keyword>
<feature type="transmembrane region" description="Helical" evidence="11">
    <location>
        <begin position="143"/>
        <end position="160"/>
    </location>
</feature>
<dbReference type="Gene3D" id="3.30.70.100">
    <property type="match status" value="1"/>
</dbReference>
<dbReference type="Pfam" id="PF00403">
    <property type="entry name" value="HMA"/>
    <property type="match status" value="1"/>
</dbReference>
<dbReference type="NCBIfam" id="TIGR01525">
    <property type="entry name" value="ATPase-IB_hvy"/>
    <property type="match status" value="1"/>
</dbReference>
<dbReference type="InterPro" id="IPR036163">
    <property type="entry name" value="HMA_dom_sf"/>
</dbReference>
<dbReference type="AlphaFoldDB" id="A0A101JGX5"/>
<dbReference type="Pfam" id="PF00702">
    <property type="entry name" value="Hydrolase"/>
    <property type="match status" value="1"/>
</dbReference>
<keyword evidence="3 11" id="KW-1003">Cell membrane</keyword>
<keyword evidence="6 11" id="KW-0547">Nucleotide-binding</keyword>
<evidence type="ECO:0000256" key="1">
    <source>
        <dbReference type="ARBA" id="ARBA00004651"/>
    </source>
</evidence>
<evidence type="ECO:0000256" key="4">
    <source>
        <dbReference type="ARBA" id="ARBA00022692"/>
    </source>
</evidence>
<feature type="transmembrane region" description="Helical" evidence="11">
    <location>
        <begin position="707"/>
        <end position="726"/>
    </location>
</feature>
<comment type="caution">
    <text evidence="13">The sequence shown here is derived from an EMBL/GenBank/DDBJ whole genome shotgun (WGS) entry which is preliminary data.</text>
</comment>
<dbReference type="PROSITE" id="PS00154">
    <property type="entry name" value="ATPASE_E1_E2"/>
    <property type="match status" value="1"/>
</dbReference>
<dbReference type="NCBIfam" id="TIGR01494">
    <property type="entry name" value="ATPase_P-type"/>
    <property type="match status" value="1"/>
</dbReference>
<dbReference type="PRINTS" id="PR00943">
    <property type="entry name" value="CUATPASE"/>
</dbReference>
<dbReference type="InterPro" id="IPR023298">
    <property type="entry name" value="ATPase_P-typ_TM_dom_sf"/>
</dbReference>
<dbReference type="CDD" id="cd00371">
    <property type="entry name" value="HMA"/>
    <property type="match status" value="1"/>
</dbReference>
<feature type="domain" description="HMA" evidence="12">
    <location>
        <begin position="2"/>
        <end position="68"/>
    </location>
</feature>
<dbReference type="Gene3D" id="3.40.50.1000">
    <property type="entry name" value="HAD superfamily/HAD-like"/>
    <property type="match status" value="1"/>
</dbReference>
<evidence type="ECO:0000313" key="14">
    <source>
        <dbReference type="Proteomes" id="UP000053937"/>
    </source>
</evidence>